<dbReference type="PRINTS" id="PR00368">
    <property type="entry name" value="FADPNR"/>
</dbReference>
<evidence type="ECO:0000256" key="4">
    <source>
        <dbReference type="ARBA" id="ARBA00023002"/>
    </source>
</evidence>
<comment type="caution">
    <text evidence="9">The sequence shown here is derived from an EMBL/GenBank/DDBJ whole genome shotgun (WGS) entry which is preliminary data.</text>
</comment>
<organism evidence="9 10">
    <name type="scientific">Discostella pseudostelligera</name>
    <dbReference type="NCBI Taxonomy" id="259834"/>
    <lineage>
        <taxon>Eukaryota</taxon>
        <taxon>Sar</taxon>
        <taxon>Stramenopiles</taxon>
        <taxon>Ochrophyta</taxon>
        <taxon>Bacillariophyta</taxon>
        <taxon>Coscinodiscophyceae</taxon>
        <taxon>Thalassiosirophycidae</taxon>
        <taxon>Stephanodiscales</taxon>
        <taxon>Stephanodiscaceae</taxon>
        <taxon>Discostella</taxon>
    </lineage>
</organism>
<keyword evidence="3" id="KW-0274">FAD</keyword>
<dbReference type="AlphaFoldDB" id="A0ABD3MXP5"/>
<dbReference type="InterPro" id="IPR036188">
    <property type="entry name" value="FAD/NAD-bd_sf"/>
</dbReference>
<evidence type="ECO:0000256" key="1">
    <source>
        <dbReference type="ARBA" id="ARBA00009333"/>
    </source>
</evidence>
<reference evidence="9 10" key="1">
    <citation type="submission" date="2024-10" db="EMBL/GenBank/DDBJ databases">
        <title>Updated reference genomes for cyclostephanoid diatoms.</title>
        <authorList>
            <person name="Roberts W.R."/>
            <person name="Alverson A.J."/>
        </authorList>
    </citation>
    <scope>NUCLEOTIDE SEQUENCE [LARGE SCALE GENOMIC DNA]</scope>
    <source>
        <strain evidence="9 10">AJA232-27</strain>
    </source>
</reference>
<proteinExistence type="inferred from homology"/>
<dbReference type="InterPro" id="IPR008255">
    <property type="entry name" value="Pyr_nucl-diS_OxRdtase_2_AS"/>
</dbReference>
<keyword evidence="10" id="KW-1185">Reference proteome</keyword>
<dbReference type="InterPro" id="IPR023753">
    <property type="entry name" value="FAD/NAD-binding_dom"/>
</dbReference>
<dbReference type="EMBL" id="JALLBG020000062">
    <property type="protein sequence ID" value="KAL3768680.1"/>
    <property type="molecule type" value="Genomic_DNA"/>
</dbReference>
<keyword evidence="5" id="KW-1015">Disulfide bond</keyword>
<dbReference type="Pfam" id="PF07992">
    <property type="entry name" value="Pyr_redox_2"/>
    <property type="match status" value="1"/>
</dbReference>
<evidence type="ECO:0000259" key="8">
    <source>
        <dbReference type="Pfam" id="PF07992"/>
    </source>
</evidence>
<dbReference type="InterPro" id="IPR050097">
    <property type="entry name" value="Ferredoxin-NADP_redctase_2"/>
</dbReference>
<dbReference type="GO" id="GO:0016668">
    <property type="term" value="F:oxidoreductase activity, acting on a sulfur group of donors, NAD(P) as acceptor"/>
    <property type="evidence" value="ECO:0007669"/>
    <property type="project" value="UniProtKB-ARBA"/>
</dbReference>
<dbReference type="PRINTS" id="PR00469">
    <property type="entry name" value="PNDRDTASEII"/>
</dbReference>
<dbReference type="SUPFAM" id="SSF51905">
    <property type="entry name" value="FAD/NAD(P)-binding domain"/>
    <property type="match status" value="1"/>
</dbReference>
<dbReference type="CDD" id="cd02947">
    <property type="entry name" value="TRX_family"/>
    <property type="match status" value="1"/>
</dbReference>
<evidence type="ECO:0000256" key="2">
    <source>
        <dbReference type="ARBA" id="ARBA00022630"/>
    </source>
</evidence>
<accession>A0ABD3MXP5</accession>
<feature type="compositionally biased region" description="Basic and acidic residues" evidence="7">
    <location>
        <begin position="115"/>
        <end position="132"/>
    </location>
</feature>
<evidence type="ECO:0000313" key="9">
    <source>
        <dbReference type="EMBL" id="KAL3768680.1"/>
    </source>
</evidence>
<dbReference type="Proteomes" id="UP001530293">
    <property type="component" value="Unassembled WGS sequence"/>
</dbReference>
<keyword evidence="6" id="KW-0676">Redox-active center</keyword>
<evidence type="ECO:0000256" key="3">
    <source>
        <dbReference type="ARBA" id="ARBA00022827"/>
    </source>
</evidence>
<dbReference type="InterPro" id="IPR036249">
    <property type="entry name" value="Thioredoxin-like_sf"/>
</dbReference>
<dbReference type="PROSITE" id="PS00573">
    <property type="entry name" value="PYRIDINE_REDOX_2"/>
    <property type="match status" value="1"/>
</dbReference>
<dbReference type="GO" id="GO:0097237">
    <property type="term" value="P:cellular response to toxic substance"/>
    <property type="evidence" value="ECO:0007669"/>
    <property type="project" value="UniProtKB-ARBA"/>
</dbReference>
<evidence type="ECO:0000256" key="7">
    <source>
        <dbReference type="SAM" id="MobiDB-lite"/>
    </source>
</evidence>
<name>A0ABD3MXP5_9STRA</name>
<keyword evidence="2" id="KW-0285">Flavoprotein</keyword>
<dbReference type="Gene3D" id="3.40.30.10">
    <property type="entry name" value="Glutaredoxin"/>
    <property type="match status" value="1"/>
</dbReference>
<dbReference type="PANTHER" id="PTHR48105">
    <property type="entry name" value="THIOREDOXIN REDUCTASE 1-RELATED-RELATED"/>
    <property type="match status" value="1"/>
</dbReference>
<comment type="similarity">
    <text evidence="1">Belongs to the class-II pyridine nucleotide-disulfide oxidoreductase family.</text>
</comment>
<sequence length="593" mass="63844">MYELSSRYGVRSLPTFKFFLGGRKVFEFSGAGEGQLRQFTQTIVGKSEFENVLLSKESLVQYYTVKDATKSVDDVEKVYKKCVDQVKDDNPDKLCVGGVATNLVKSLKKKYGDGPTLEKRFAPEVVDSKPDDGDGGGSSNNKQQQQQQQRQKPTQSSGGGKSDQPNLHLATKEQLLAEIERRLDAERDAQVEEEEDDDDDAEFEHSWTASPFPERVTIIGGGPAGLSAAIYAARAGLKPVVVAPPMGGQLQGKGVDVENYPGLFNVTGPAVISLMRQQAIEFGTTFEAETVIAIDANSRPFKVKTNSSIIETHAIIVATGAESNWLNVPGEYEMRGGGVSSCATCDGHMYRGKHVLVVGGGDTAMEDALVLARTSESVTVIHRRDTFRASKILAQRVIEHPSITVRWNTVLVEVLGKVLSDDQGEQDDSQDVDLDAPVTKVVSGAILKDIYTGVESKIDADAVFVAIGHTPSTSFLEGLVEFNPKHPGYVLTQGSSTRTSKPGIFACGDVSDSIYRQAITSAGSGAAAALDAERWLSEEGLGNEEADFEAELLAELMADGGGGEGRQLDDEYNVYDDAGGRMTGMKESFATDL</sequence>
<keyword evidence="4" id="KW-0560">Oxidoreductase</keyword>
<dbReference type="Gene3D" id="3.50.50.60">
    <property type="entry name" value="FAD/NAD(P)-binding domain"/>
    <property type="match status" value="2"/>
</dbReference>
<evidence type="ECO:0000256" key="6">
    <source>
        <dbReference type="ARBA" id="ARBA00023284"/>
    </source>
</evidence>
<feature type="region of interest" description="Disordered" evidence="7">
    <location>
        <begin position="187"/>
        <end position="206"/>
    </location>
</feature>
<feature type="compositionally biased region" description="Acidic residues" evidence="7">
    <location>
        <begin position="191"/>
        <end position="202"/>
    </location>
</feature>
<dbReference type="SUPFAM" id="SSF52833">
    <property type="entry name" value="Thioredoxin-like"/>
    <property type="match status" value="1"/>
</dbReference>
<evidence type="ECO:0000256" key="5">
    <source>
        <dbReference type="ARBA" id="ARBA00023157"/>
    </source>
</evidence>
<feature type="region of interest" description="Disordered" evidence="7">
    <location>
        <begin position="115"/>
        <end position="167"/>
    </location>
</feature>
<evidence type="ECO:0000313" key="10">
    <source>
        <dbReference type="Proteomes" id="UP001530293"/>
    </source>
</evidence>
<feature type="domain" description="FAD/NAD(P)-binding" evidence="8">
    <location>
        <begin position="215"/>
        <end position="524"/>
    </location>
</feature>
<protein>
    <recommendedName>
        <fullName evidence="8">FAD/NAD(P)-binding domain-containing protein</fullName>
    </recommendedName>
</protein>
<gene>
    <name evidence="9" type="ORF">ACHAWU_006781</name>
</gene>
<feature type="compositionally biased region" description="Low complexity" evidence="7">
    <location>
        <begin position="139"/>
        <end position="156"/>
    </location>
</feature>